<accession>A0A838CWS1</accession>
<comment type="caution">
    <text evidence="1">The sequence shown here is derived from an EMBL/GenBank/DDBJ whole genome shotgun (WGS) entry which is preliminary data.</text>
</comment>
<dbReference type="InterPro" id="IPR022551">
    <property type="entry name" value="BrxC"/>
</dbReference>
<evidence type="ECO:0000313" key="2">
    <source>
        <dbReference type="Proteomes" id="UP000571017"/>
    </source>
</evidence>
<dbReference type="RefSeq" id="WP_181473257.1">
    <property type="nucleotide sequence ID" value="NZ_JACEFG010000003.1"/>
</dbReference>
<keyword evidence="2" id="KW-1185">Reference proteome</keyword>
<dbReference type="Gene3D" id="3.40.30.10">
    <property type="entry name" value="Glutaredoxin"/>
    <property type="match status" value="1"/>
</dbReference>
<proteinExistence type="predicted"/>
<sequence>MDCFLVNVIENRRISNEMAKDTNIPHKSPRIFLIYNQEVVWNTSHWMITKNQIRKTVRRGDMN</sequence>
<evidence type="ECO:0000313" key="1">
    <source>
        <dbReference type="EMBL" id="MBA2176225.1"/>
    </source>
</evidence>
<protein>
    <submittedName>
        <fullName evidence="1">DUF2847 family protein</fullName>
    </submittedName>
</protein>
<dbReference type="EMBL" id="JACEFG010000003">
    <property type="protein sequence ID" value="MBA2176225.1"/>
    <property type="molecule type" value="Genomic_DNA"/>
</dbReference>
<dbReference type="Pfam" id="PF11009">
    <property type="entry name" value="BrxC"/>
    <property type="match status" value="1"/>
</dbReference>
<name>A0A838CWS1_9BACI</name>
<organism evidence="1 2">
    <name type="scientific">Halobacillus locisalis</name>
    <dbReference type="NCBI Taxonomy" id="220753"/>
    <lineage>
        <taxon>Bacteria</taxon>
        <taxon>Bacillati</taxon>
        <taxon>Bacillota</taxon>
        <taxon>Bacilli</taxon>
        <taxon>Bacillales</taxon>
        <taxon>Bacillaceae</taxon>
        <taxon>Halobacillus</taxon>
    </lineage>
</organism>
<dbReference type="AlphaFoldDB" id="A0A838CWS1"/>
<dbReference type="Proteomes" id="UP000571017">
    <property type="component" value="Unassembled WGS sequence"/>
</dbReference>
<reference evidence="1 2" key="1">
    <citation type="journal article" date="2004" name="Extremophiles">
        <title>Halobacillus locisalis sp. nov., a halophilic bacterium isolated from a marine solar saltern of the Yellow Sea in Korea.</title>
        <authorList>
            <person name="Yoon J.H."/>
            <person name="Kang K.H."/>
            <person name="Oh T.K."/>
            <person name="Park Y.H."/>
        </authorList>
    </citation>
    <scope>NUCLEOTIDE SEQUENCE [LARGE SCALE GENOMIC DNA]</scope>
    <source>
        <strain evidence="1 2">KCTC 3788</strain>
    </source>
</reference>
<gene>
    <name evidence="1" type="ORF">H0266_15110</name>
</gene>